<dbReference type="PROSITE" id="PS51918">
    <property type="entry name" value="RADICAL_SAM"/>
    <property type="match status" value="1"/>
</dbReference>
<dbReference type="STRING" id="485915.Dret_0455"/>
<keyword evidence="10" id="KW-0963">Cytoplasm</keyword>
<comment type="subcellular location">
    <subcellularLocation>
        <location evidence="10">Cytoplasm</location>
    </subcellularLocation>
</comment>
<reference evidence="13" key="1">
    <citation type="submission" date="2009-09" db="EMBL/GenBank/DDBJ databases">
        <title>The complete chromosome of Desulfohalobium retbaense DSM 5692.</title>
        <authorList>
            <consortium name="US DOE Joint Genome Institute (JGI-PGF)"/>
            <person name="Lucas S."/>
            <person name="Copeland A."/>
            <person name="Lapidus A."/>
            <person name="Glavina del Rio T."/>
            <person name="Dalin E."/>
            <person name="Tice H."/>
            <person name="Bruce D."/>
            <person name="Goodwin L."/>
            <person name="Pitluck S."/>
            <person name="Kyrpides N."/>
            <person name="Mavromatis K."/>
            <person name="Ivanova N."/>
            <person name="Mikhailova N."/>
            <person name="Munk A.C."/>
            <person name="Brettin T."/>
            <person name="Detter J.C."/>
            <person name="Han C."/>
            <person name="Tapia R."/>
            <person name="Larimer F."/>
            <person name="Land M."/>
            <person name="Hauser L."/>
            <person name="Markowitz V."/>
            <person name="Cheng J.-F."/>
            <person name="Hugenholtz P."/>
            <person name="Woyke T."/>
            <person name="Wu D."/>
            <person name="Spring S."/>
            <person name="Klenk H.-P."/>
            <person name="Eisen J.A."/>
        </authorList>
    </citation>
    <scope>NUCLEOTIDE SEQUENCE [LARGE SCALE GENOMIC DNA]</scope>
    <source>
        <strain evidence="13">DSM 5692</strain>
    </source>
</reference>
<dbReference type="Gene3D" id="3.20.20.70">
    <property type="entry name" value="Aldolase class I"/>
    <property type="match status" value="1"/>
</dbReference>
<dbReference type="eggNOG" id="COG0635">
    <property type="taxonomic scope" value="Bacteria"/>
</dbReference>
<evidence type="ECO:0000256" key="1">
    <source>
        <dbReference type="ARBA" id="ARBA00001966"/>
    </source>
</evidence>
<keyword evidence="6 10" id="KW-0479">Metal-binding</keyword>
<dbReference type="KEGG" id="drt:Dret_0455"/>
<keyword evidence="10" id="KW-0004">4Fe-4S</keyword>
<keyword evidence="8 10" id="KW-0411">Iron-sulfur</keyword>
<keyword evidence="4 10" id="KW-0349">Heme</keyword>
<keyword evidence="12" id="KW-0560">Oxidoreductase</keyword>
<evidence type="ECO:0000313" key="12">
    <source>
        <dbReference type="EMBL" id="ACV67752.1"/>
    </source>
</evidence>
<dbReference type="CDD" id="cd01335">
    <property type="entry name" value="Radical_SAM"/>
    <property type="match status" value="1"/>
</dbReference>
<dbReference type="GO" id="GO:0005737">
    <property type="term" value="C:cytoplasm"/>
    <property type="evidence" value="ECO:0007669"/>
    <property type="project" value="UniProtKB-SubCell"/>
</dbReference>
<dbReference type="GO" id="GO:0046872">
    <property type="term" value="F:metal ion binding"/>
    <property type="evidence" value="ECO:0007669"/>
    <property type="project" value="UniProtKB-UniRule"/>
</dbReference>
<accession>C8X0C7</accession>
<gene>
    <name evidence="12" type="ordered locus">Dret_0455</name>
</gene>
<dbReference type="PANTHER" id="PTHR13932:SF5">
    <property type="entry name" value="RADICAL S-ADENOSYL METHIONINE DOMAIN-CONTAINING PROTEIN 1, MITOCHONDRIAL"/>
    <property type="match status" value="1"/>
</dbReference>
<dbReference type="HOGENOM" id="CLU_027579_1_1_7"/>
<dbReference type="InterPro" id="IPR034505">
    <property type="entry name" value="Coproporphyrinogen-III_oxidase"/>
</dbReference>
<evidence type="ECO:0000256" key="7">
    <source>
        <dbReference type="ARBA" id="ARBA00023004"/>
    </source>
</evidence>
<organism evidence="12 13">
    <name type="scientific">Desulfohalobium retbaense (strain ATCC 49708 / DSM 5692 / JCM 16813 / HR100)</name>
    <dbReference type="NCBI Taxonomy" id="485915"/>
    <lineage>
        <taxon>Bacteria</taxon>
        <taxon>Pseudomonadati</taxon>
        <taxon>Thermodesulfobacteriota</taxon>
        <taxon>Desulfovibrionia</taxon>
        <taxon>Desulfovibrionales</taxon>
        <taxon>Desulfohalobiaceae</taxon>
        <taxon>Desulfohalobium</taxon>
    </lineage>
</organism>
<dbReference type="SFLD" id="SFLDF00562">
    <property type="entry name" value="HemN-like__clustered_with_heat"/>
    <property type="match status" value="1"/>
</dbReference>
<dbReference type="SMART" id="SM00729">
    <property type="entry name" value="Elp3"/>
    <property type="match status" value="1"/>
</dbReference>
<evidence type="ECO:0000256" key="5">
    <source>
        <dbReference type="ARBA" id="ARBA00022691"/>
    </source>
</evidence>
<dbReference type="SUPFAM" id="SSF102114">
    <property type="entry name" value="Radical SAM enzymes"/>
    <property type="match status" value="1"/>
</dbReference>
<dbReference type="NCBIfam" id="TIGR00539">
    <property type="entry name" value="hemN_rel"/>
    <property type="match status" value="1"/>
</dbReference>
<dbReference type="InterPro" id="IPR007197">
    <property type="entry name" value="rSAM"/>
</dbReference>
<evidence type="ECO:0000259" key="11">
    <source>
        <dbReference type="PROSITE" id="PS51918"/>
    </source>
</evidence>
<dbReference type="RefSeq" id="WP_015750910.1">
    <property type="nucleotide sequence ID" value="NC_013223.1"/>
</dbReference>
<evidence type="ECO:0000313" key="13">
    <source>
        <dbReference type="Proteomes" id="UP000001052"/>
    </source>
</evidence>
<dbReference type="SFLD" id="SFLDS00029">
    <property type="entry name" value="Radical_SAM"/>
    <property type="match status" value="2"/>
</dbReference>
<dbReference type="GO" id="GO:0051539">
    <property type="term" value="F:4 iron, 4 sulfur cluster binding"/>
    <property type="evidence" value="ECO:0007669"/>
    <property type="project" value="UniProtKB-UniRule"/>
</dbReference>
<dbReference type="InterPro" id="IPR004559">
    <property type="entry name" value="HemW-like"/>
</dbReference>
<dbReference type="Pfam" id="PF04055">
    <property type="entry name" value="Radical_SAM"/>
    <property type="match status" value="1"/>
</dbReference>
<dbReference type="Proteomes" id="UP000001052">
    <property type="component" value="Chromosome"/>
</dbReference>
<comment type="function">
    <text evidence="10">Probably acts as a heme chaperone, transferring heme to an unknown acceptor. Binds one molecule of heme per monomer, possibly covalently. Binds 1 [4Fe-4S] cluster. The cluster is coordinated with 3 cysteines and an exchangeable S-adenosyl-L-methionine.</text>
</comment>
<dbReference type="AlphaFoldDB" id="C8X0C7"/>
<dbReference type="InterPro" id="IPR006638">
    <property type="entry name" value="Elp3/MiaA/NifB-like_rSAM"/>
</dbReference>
<feature type="domain" description="Radical SAM core" evidence="11">
    <location>
        <begin position="4"/>
        <end position="242"/>
    </location>
</feature>
<dbReference type="GO" id="GO:0006779">
    <property type="term" value="P:porphyrin-containing compound biosynthetic process"/>
    <property type="evidence" value="ECO:0007669"/>
    <property type="project" value="InterPro"/>
</dbReference>
<dbReference type="InterPro" id="IPR013785">
    <property type="entry name" value="Aldolase_TIM"/>
</dbReference>
<comment type="cofactor">
    <cofactor evidence="1">
        <name>[4Fe-4S] cluster</name>
        <dbReference type="ChEBI" id="CHEBI:49883"/>
    </cofactor>
</comment>
<dbReference type="Pfam" id="PF06969">
    <property type="entry name" value="HemN_C"/>
    <property type="match status" value="1"/>
</dbReference>
<comment type="similarity">
    <text evidence="2">Belongs to the anaerobic coproporphyrinogen-III oxidase family. HemW subfamily.</text>
</comment>
<evidence type="ECO:0000256" key="4">
    <source>
        <dbReference type="ARBA" id="ARBA00022617"/>
    </source>
</evidence>
<dbReference type="InterPro" id="IPR010723">
    <property type="entry name" value="HemN_C"/>
</dbReference>
<protein>
    <recommendedName>
        <fullName evidence="3 10">Heme chaperone HemW</fullName>
    </recommendedName>
</protein>
<evidence type="ECO:0000256" key="2">
    <source>
        <dbReference type="ARBA" id="ARBA00006100"/>
    </source>
</evidence>
<dbReference type="SFLD" id="SFLDG01065">
    <property type="entry name" value="anaerobic_coproporphyrinogen-I"/>
    <property type="match status" value="2"/>
</dbReference>
<keyword evidence="9 10" id="KW-0143">Chaperone</keyword>
<proteinExistence type="inferred from homology"/>
<dbReference type="InterPro" id="IPR058240">
    <property type="entry name" value="rSAM_sf"/>
</dbReference>
<dbReference type="EMBL" id="CP001734">
    <property type="protein sequence ID" value="ACV67752.1"/>
    <property type="molecule type" value="Genomic_DNA"/>
</dbReference>
<keyword evidence="13" id="KW-1185">Reference proteome</keyword>
<dbReference type="PANTHER" id="PTHR13932">
    <property type="entry name" value="COPROPORPHYRINIGEN III OXIDASE"/>
    <property type="match status" value="1"/>
</dbReference>
<name>C8X0C7_DESRD</name>
<reference evidence="12 13" key="2">
    <citation type="journal article" date="2010" name="Stand. Genomic Sci.">
        <title>Complete genome sequence of Desulfohalobium retbaense type strain (HR(100)).</title>
        <authorList>
            <person name="Spring S."/>
            <person name="Nolan M."/>
            <person name="Lapidus A."/>
            <person name="Glavina Del Rio T."/>
            <person name="Copeland A."/>
            <person name="Tice H."/>
            <person name="Cheng J.F."/>
            <person name="Lucas S."/>
            <person name="Land M."/>
            <person name="Chen F."/>
            <person name="Bruce D."/>
            <person name="Goodwin L."/>
            <person name="Pitluck S."/>
            <person name="Ivanova N."/>
            <person name="Mavromatis K."/>
            <person name="Mikhailova N."/>
            <person name="Pati A."/>
            <person name="Chen A."/>
            <person name="Palaniappan K."/>
            <person name="Hauser L."/>
            <person name="Chang Y.J."/>
            <person name="Jeffries C.D."/>
            <person name="Munk C."/>
            <person name="Kiss H."/>
            <person name="Chain P."/>
            <person name="Han C."/>
            <person name="Brettin T."/>
            <person name="Detter J.C."/>
            <person name="Schuler E."/>
            <person name="Goker M."/>
            <person name="Rohde M."/>
            <person name="Bristow J."/>
            <person name="Eisen J.A."/>
            <person name="Markowitz V."/>
            <person name="Hugenholtz P."/>
            <person name="Kyrpides N.C."/>
            <person name="Klenk H.P."/>
        </authorList>
    </citation>
    <scope>NUCLEOTIDE SEQUENCE [LARGE SCALE GENOMIC DNA]</scope>
    <source>
        <strain evidence="12 13">DSM 5692</strain>
    </source>
</reference>
<keyword evidence="5 10" id="KW-0949">S-adenosyl-L-methionine</keyword>
<dbReference type="GO" id="GO:0004109">
    <property type="term" value="F:coproporphyrinogen oxidase activity"/>
    <property type="evidence" value="ECO:0007669"/>
    <property type="project" value="InterPro"/>
</dbReference>
<dbReference type="SFLD" id="SFLDF00288">
    <property type="entry name" value="HemN-like__clustered_with_nucl"/>
    <property type="match status" value="1"/>
</dbReference>
<evidence type="ECO:0000256" key="3">
    <source>
        <dbReference type="ARBA" id="ARBA00017228"/>
    </source>
</evidence>
<evidence type="ECO:0000256" key="8">
    <source>
        <dbReference type="ARBA" id="ARBA00023014"/>
    </source>
</evidence>
<evidence type="ECO:0000256" key="10">
    <source>
        <dbReference type="RuleBase" id="RU364116"/>
    </source>
</evidence>
<evidence type="ECO:0000256" key="6">
    <source>
        <dbReference type="ARBA" id="ARBA00022723"/>
    </source>
</evidence>
<evidence type="ECO:0000256" key="9">
    <source>
        <dbReference type="ARBA" id="ARBA00023186"/>
    </source>
</evidence>
<keyword evidence="7 10" id="KW-0408">Iron</keyword>
<sequence>MLQACRRPFMLLYIHFPFCRSKCAYCAFASGPGSREDIAAWTRLVCAEARLWGRRLAKPELQTVYLGGGTPSLLPPESLHRLVHTLQSAFVWPQGIEWTLEANPDSFQDPAYAKSLYDLGVNRISFGVQSMADRELDLLGRAHTAAQAVRAVTLAREAGVSNISLDLLWGLPGHTLTQWEHTLEQALALKPRHLSCYGLTPEPDTPLAGDLEARAIPPLPDEDMLTAMYDHTVDALGQFGLEQYEIANFAQPGWESQHNSGYWQGWPYLGLGPAAVSTLEGSRWTNPTHLAAYARAVTQQTLGQSAHQLTCRERCLETLMLQLRTRAGLDCSTFAREFGTDPLTACPELCAQLQNQRLADIAAGTLRLTSAGMLMANSITERLSSVLLPSH</sequence>